<name>A0ABQ8T1V2_PERAM</name>
<evidence type="ECO:0008006" key="3">
    <source>
        <dbReference type="Google" id="ProtNLM"/>
    </source>
</evidence>
<gene>
    <name evidence="1" type="ORF">ANN_08097</name>
</gene>
<dbReference type="Proteomes" id="UP001148838">
    <property type="component" value="Unassembled WGS sequence"/>
</dbReference>
<dbReference type="EMBL" id="JAJSOF020000017">
    <property type="protein sequence ID" value="KAJ4439966.1"/>
    <property type="molecule type" value="Genomic_DNA"/>
</dbReference>
<accession>A0ABQ8T1V2</accession>
<evidence type="ECO:0000313" key="2">
    <source>
        <dbReference type="Proteomes" id="UP001148838"/>
    </source>
</evidence>
<sequence>MEDGRNSIISFYCRHNIMVIVHHHNHHHHHHYHHNHHRNRHLIRNCSIVLIFLFFSGKHDILDDLVLLLLLYDDESDIAALQNYLNVIETWTTENKMKVNVSKSFRTGHSTSTGLLKVTEDIREALDEGQITILTLLDYFNAFDTVDVDLQIAKLRVLHFSDNALAWMDSYLRERQHVLPYVIDQNPSHDVPVRDEILDGYA</sequence>
<evidence type="ECO:0000313" key="1">
    <source>
        <dbReference type="EMBL" id="KAJ4439966.1"/>
    </source>
</evidence>
<protein>
    <recommendedName>
        <fullName evidence="3">Reverse transcriptase domain-containing protein</fullName>
    </recommendedName>
</protein>
<keyword evidence="2" id="KW-1185">Reference proteome</keyword>
<comment type="caution">
    <text evidence="1">The sequence shown here is derived from an EMBL/GenBank/DDBJ whole genome shotgun (WGS) entry which is preliminary data.</text>
</comment>
<reference evidence="1 2" key="1">
    <citation type="journal article" date="2022" name="Allergy">
        <title>Genome assembly and annotation of Periplaneta americana reveal a comprehensive cockroach allergen profile.</title>
        <authorList>
            <person name="Wang L."/>
            <person name="Xiong Q."/>
            <person name="Saelim N."/>
            <person name="Wang L."/>
            <person name="Nong W."/>
            <person name="Wan A.T."/>
            <person name="Shi M."/>
            <person name="Liu X."/>
            <person name="Cao Q."/>
            <person name="Hui J.H.L."/>
            <person name="Sookrung N."/>
            <person name="Leung T.F."/>
            <person name="Tungtrongchitr A."/>
            <person name="Tsui S.K.W."/>
        </authorList>
    </citation>
    <scope>NUCLEOTIDE SEQUENCE [LARGE SCALE GENOMIC DNA]</scope>
    <source>
        <strain evidence="1">PWHHKU_190912</strain>
    </source>
</reference>
<proteinExistence type="predicted"/>
<organism evidence="1 2">
    <name type="scientific">Periplaneta americana</name>
    <name type="common">American cockroach</name>
    <name type="synonym">Blatta americana</name>
    <dbReference type="NCBI Taxonomy" id="6978"/>
    <lineage>
        <taxon>Eukaryota</taxon>
        <taxon>Metazoa</taxon>
        <taxon>Ecdysozoa</taxon>
        <taxon>Arthropoda</taxon>
        <taxon>Hexapoda</taxon>
        <taxon>Insecta</taxon>
        <taxon>Pterygota</taxon>
        <taxon>Neoptera</taxon>
        <taxon>Polyneoptera</taxon>
        <taxon>Dictyoptera</taxon>
        <taxon>Blattodea</taxon>
        <taxon>Blattoidea</taxon>
        <taxon>Blattidae</taxon>
        <taxon>Blattinae</taxon>
        <taxon>Periplaneta</taxon>
    </lineage>
</organism>